<dbReference type="Gene3D" id="3.60.15.10">
    <property type="entry name" value="Ribonuclease Z/Hydroxyacylglutathione hydrolase-like"/>
    <property type="match status" value="1"/>
</dbReference>
<feature type="domain" description="Metallo-beta-lactamase" evidence="14">
    <location>
        <begin position="57"/>
        <end position="251"/>
    </location>
</feature>
<evidence type="ECO:0000313" key="16">
    <source>
        <dbReference type="Proteomes" id="UP000588277"/>
    </source>
</evidence>
<feature type="binding site" evidence="12">
    <location>
        <position position="426"/>
    </location>
    <ligand>
        <name>Zn(2+)</name>
        <dbReference type="ChEBI" id="CHEBI:29105"/>
        <label>1</label>
        <note>catalytic</note>
    </ligand>
</feature>
<evidence type="ECO:0000256" key="3">
    <source>
        <dbReference type="ARBA" id="ARBA00022723"/>
    </source>
</evidence>
<dbReference type="InterPro" id="IPR055132">
    <property type="entry name" value="RNase_J_b_CASP"/>
</dbReference>
<keyword evidence="6 12" id="KW-0862">Zinc</keyword>
<dbReference type="Proteomes" id="UP000588277">
    <property type="component" value="Unassembled WGS sequence"/>
</dbReference>
<dbReference type="InterPro" id="IPR030854">
    <property type="entry name" value="RNase_J_bac"/>
</dbReference>
<comment type="subcellular location">
    <subcellularLocation>
        <location evidence="9">Cytoplasm</location>
    </subcellularLocation>
</comment>
<dbReference type="SUPFAM" id="SSF56281">
    <property type="entry name" value="Metallo-hydrolase/oxidoreductase"/>
    <property type="match status" value="1"/>
</dbReference>
<comment type="cofactor">
    <cofactor evidence="12">
        <name>Zn(2+)</name>
        <dbReference type="ChEBI" id="CHEBI:29105"/>
    </cofactor>
    <text evidence="12">Binds 2 Zn(2+) ions per subunit. It is not clear if Zn(2+) or Mg(2+) is physiologically important.</text>
</comment>
<evidence type="ECO:0000256" key="5">
    <source>
        <dbReference type="ARBA" id="ARBA00022801"/>
    </source>
</evidence>
<dbReference type="PANTHER" id="PTHR43694">
    <property type="entry name" value="RIBONUCLEASE J"/>
    <property type="match status" value="1"/>
</dbReference>
<evidence type="ECO:0000256" key="8">
    <source>
        <dbReference type="ARBA" id="ARBA00022884"/>
    </source>
</evidence>
<organism evidence="15 16">
    <name type="scientific">Bifidobacterium moraviense</name>
    <dbReference type="NCBI Taxonomy" id="2675323"/>
    <lineage>
        <taxon>Bacteria</taxon>
        <taxon>Bacillati</taxon>
        <taxon>Actinomycetota</taxon>
        <taxon>Actinomycetes</taxon>
        <taxon>Bifidobacteriales</taxon>
        <taxon>Bifidobacteriaceae</taxon>
        <taxon>Bifidobacterium</taxon>
    </lineage>
</organism>
<dbReference type="GO" id="GO:0008270">
    <property type="term" value="F:zinc ion binding"/>
    <property type="evidence" value="ECO:0007669"/>
    <property type="project" value="InterPro"/>
</dbReference>
<dbReference type="InterPro" id="IPR001279">
    <property type="entry name" value="Metallo-B-lactamas"/>
</dbReference>
<feature type="binding site" evidence="12">
    <location>
        <position position="115"/>
    </location>
    <ligand>
        <name>Zn(2+)</name>
        <dbReference type="ChEBI" id="CHEBI:29105"/>
        <label>1</label>
        <note>catalytic</note>
    </ligand>
</feature>
<gene>
    <name evidence="9" type="primary">rnj</name>
    <name evidence="15" type="ORF">G1C96_0745</name>
</gene>
<keyword evidence="8 9" id="KW-0694">RNA-binding</keyword>
<evidence type="ECO:0000256" key="10">
    <source>
        <dbReference type="PIRSR" id="PIRSR004803-1"/>
    </source>
</evidence>
<dbReference type="GO" id="GO:0004534">
    <property type="term" value="F:5'-3' RNA exonuclease activity"/>
    <property type="evidence" value="ECO:0007669"/>
    <property type="project" value="UniProtKB-UniRule"/>
</dbReference>
<feature type="binding site" evidence="12">
    <location>
        <position position="112"/>
    </location>
    <ligand>
        <name>Zn(2+)</name>
        <dbReference type="ChEBI" id="CHEBI:29105"/>
        <label>1</label>
        <note>catalytic</note>
    </ligand>
</feature>
<dbReference type="GO" id="GO:0003723">
    <property type="term" value="F:RNA binding"/>
    <property type="evidence" value="ECO:0007669"/>
    <property type="project" value="UniProtKB-UniRule"/>
</dbReference>
<dbReference type="Gene3D" id="3.10.20.580">
    <property type="match status" value="1"/>
</dbReference>
<feature type="binding site" evidence="12">
    <location>
        <position position="87"/>
    </location>
    <ligand>
        <name>Ca(2+)</name>
        <dbReference type="ChEBI" id="CHEBI:29108"/>
    </ligand>
</feature>
<keyword evidence="1 9" id="KW-0963">Cytoplasm</keyword>
<dbReference type="Pfam" id="PF00753">
    <property type="entry name" value="Lactamase_B"/>
    <property type="match status" value="1"/>
</dbReference>
<evidence type="ECO:0000259" key="14">
    <source>
        <dbReference type="SMART" id="SM00849"/>
    </source>
</evidence>
<feature type="active site" description="Proton donor" evidence="10">
    <location>
        <position position="231"/>
    </location>
</feature>
<feature type="region of interest" description="Disordered" evidence="13">
    <location>
        <begin position="1"/>
        <end position="32"/>
    </location>
</feature>
<dbReference type="InterPro" id="IPR011108">
    <property type="entry name" value="RMMBL"/>
</dbReference>
<feature type="binding site" evidence="12">
    <location>
        <position position="177"/>
    </location>
    <ligand>
        <name>Zn(2+)</name>
        <dbReference type="ChEBI" id="CHEBI:29105"/>
        <label>1</label>
        <note>catalytic</note>
    </ligand>
</feature>
<feature type="compositionally biased region" description="Basic residues" evidence="13">
    <location>
        <begin position="1"/>
        <end position="19"/>
    </location>
</feature>
<accession>A0A7Y0F1A4</accession>
<evidence type="ECO:0000256" key="2">
    <source>
        <dbReference type="ARBA" id="ARBA00022722"/>
    </source>
</evidence>
<feature type="binding site" evidence="12">
    <location>
        <position position="114"/>
    </location>
    <ligand>
        <name>Zn(2+)</name>
        <dbReference type="ChEBI" id="CHEBI:29105"/>
        <label>1</label>
        <note>catalytic</note>
    </ligand>
</feature>
<feature type="binding site" evidence="11">
    <location>
        <begin position="268"/>
        <end position="270"/>
    </location>
    <ligand>
        <name>substrate</name>
    </ligand>
</feature>
<dbReference type="InterPro" id="IPR041636">
    <property type="entry name" value="RNase_J_C"/>
</dbReference>
<evidence type="ECO:0000256" key="13">
    <source>
        <dbReference type="SAM" id="MobiDB-lite"/>
    </source>
</evidence>
<dbReference type="Pfam" id="PF07521">
    <property type="entry name" value="RMMBL"/>
    <property type="match status" value="1"/>
</dbReference>
<comment type="similarity">
    <text evidence="9">Belongs to the metallo-beta-lactamase superfamily. RNA-metabolizing metallo-beta-lactamase-like family. Bacterial RNase J subfamily.</text>
</comment>
<dbReference type="InterPro" id="IPR036866">
    <property type="entry name" value="RibonucZ/Hydroxyglut_hydro"/>
</dbReference>
<feature type="active site" description="Proton acceptor" evidence="10">
    <location>
        <position position="404"/>
    </location>
</feature>
<sequence>MVRRNNTKNTKRSNTRSRKPAAQQATSPQQDAVLVAPPKYRKGSMRIVPLGGLGEIGRNMNVIEYNGHLLLIDCGVLFPEEEQPGVDLILPDFSYIKDRLDKVEALVLTHGHEDHIGGVPYLLKLREDIPLIGSKLTLAFVDAKCKEHRQTPTKVEVQGRDRLKVGPFDLEFVTVTHSIPDALAVRVKTPAGSIIDTGDIKLDQLPLDHKITDLVEFGKLGEQGIDLLMMDSTNAEVPGFVKPETSIGPALDHAFAEATRKIIVASFSSHVHRVQQVVDTAHKYGRKVVFVGRSMVRNMGIAADLGYLHIPEGTVVDLKQARDIQDDKLVYMCTGSQGEPMAALGRIADGIHPDIQINEFDTVILASSLIPGNEHEVYKVINKLVQLGARVVNRDNAAVHVSGHCNEGELLYMYNIVKPKCAMPIHGENRHLVANGLIAVKTGVDPQNVVLAQDGDVVDLYHGRAAVVGSVPCGYVYVDGDSVGELTDEELEKRRILGSEGFVSSFVVVDTETSEVVSGPKIFLNAVAEDASEFEQVRTQIVSALEDAMVHGTKDTHRLQQVMRRTLGSWVARKLRRKPMIVPVVADIASDVDAKPVNQ</sequence>
<dbReference type="InterPro" id="IPR004613">
    <property type="entry name" value="RNase_J"/>
</dbReference>
<comment type="caution">
    <text evidence="15">The sequence shown here is derived from an EMBL/GenBank/DDBJ whole genome shotgun (WGS) entry which is preliminary data.</text>
</comment>
<dbReference type="HAMAP" id="MF_01491">
    <property type="entry name" value="RNase_J_bact"/>
    <property type="match status" value="1"/>
</dbReference>
<keyword evidence="16" id="KW-1185">Reference proteome</keyword>
<proteinExistence type="inferred from homology"/>
<feature type="binding site" evidence="12">
    <location>
        <position position="110"/>
    </location>
    <ligand>
        <name>Zn(2+)</name>
        <dbReference type="ChEBI" id="CHEBI:29105"/>
        <label>1</label>
        <note>catalytic</note>
    </ligand>
</feature>
<feature type="binding site" evidence="9 11">
    <location>
        <begin position="400"/>
        <end position="404"/>
    </location>
    <ligand>
        <name>substrate</name>
    </ligand>
</feature>
<dbReference type="Pfam" id="PF22505">
    <property type="entry name" value="RNase_J_b_CASP"/>
    <property type="match status" value="1"/>
</dbReference>
<comment type="subunit">
    <text evidence="9">Homodimer, may be a subunit of the RNA degradosome.</text>
</comment>
<reference evidence="15 16" key="1">
    <citation type="submission" date="2020-02" db="EMBL/GenBank/DDBJ databases">
        <title>Characterization of phylogenetic diversity of novel bifidobacterial species isolated in Czech ZOOs.</title>
        <authorList>
            <person name="Lugli G.A."/>
            <person name="Vera N.B."/>
            <person name="Ventura M."/>
        </authorList>
    </citation>
    <scope>NUCLEOTIDE SEQUENCE [LARGE SCALE GENOMIC DNA]</scope>
    <source>
        <strain evidence="15 16">DSM 109958</strain>
    </source>
</reference>
<dbReference type="InterPro" id="IPR042173">
    <property type="entry name" value="RNase_J_2"/>
</dbReference>
<dbReference type="PANTHER" id="PTHR43694:SF1">
    <property type="entry name" value="RIBONUCLEASE J"/>
    <property type="match status" value="1"/>
</dbReference>
<evidence type="ECO:0000256" key="7">
    <source>
        <dbReference type="ARBA" id="ARBA00022839"/>
    </source>
</evidence>
<dbReference type="SMART" id="SM00849">
    <property type="entry name" value="Lactamase_B"/>
    <property type="match status" value="1"/>
</dbReference>
<dbReference type="Pfam" id="PF17770">
    <property type="entry name" value="RNase_J_C"/>
    <property type="match status" value="1"/>
</dbReference>
<keyword evidence="4 9" id="KW-0255">Endonuclease</keyword>
<keyword evidence="9" id="KW-0698">rRNA processing</keyword>
<dbReference type="PIRSF" id="PIRSF004803">
    <property type="entry name" value="RnjA"/>
    <property type="match status" value="1"/>
</dbReference>
<feature type="binding site" evidence="12">
    <location>
        <position position="85"/>
    </location>
    <ligand>
        <name>Ca(2+)</name>
        <dbReference type="ChEBI" id="CHEBI:29108"/>
    </ligand>
</feature>
<evidence type="ECO:0000256" key="1">
    <source>
        <dbReference type="ARBA" id="ARBA00022490"/>
    </source>
</evidence>
<feature type="binding site" evidence="12">
    <location>
        <position position="479"/>
    </location>
    <ligand>
        <name>Ca(2+)</name>
        <dbReference type="ChEBI" id="CHEBI:29108"/>
    </ligand>
</feature>
<keyword evidence="3 12" id="KW-0479">Metal-binding</keyword>
<dbReference type="EMBL" id="JAAIIH010000002">
    <property type="protein sequence ID" value="NMN00168.1"/>
    <property type="molecule type" value="Genomic_DNA"/>
</dbReference>
<keyword evidence="2 9" id="KW-0540">Nuclease</keyword>
<evidence type="ECO:0000313" key="15">
    <source>
        <dbReference type="EMBL" id="NMN00168.1"/>
    </source>
</evidence>
<feature type="binding site" evidence="12">
    <location>
        <position position="199"/>
    </location>
    <ligand>
        <name>Zn(2+)</name>
        <dbReference type="ChEBI" id="CHEBI:29105"/>
        <label>1</label>
        <note>catalytic</note>
    </ligand>
</feature>
<keyword evidence="12" id="KW-0106">Calcium</keyword>
<name>A0A7Y0F1A4_9BIFI</name>
<keyword evidence="7 9" id="KW-0269">Exonuclease</keyword>
<evidence type="ECO:0000256" key="6">
    <source>
        <dbReference type="ARBA" id="ARBA00022833"/>
    </source>
</evidence>
<keyword evidence="5 9" id="KW-0378">Hydrolase</keyword>
<comment type="cofactor">
    <cofactor evidence="12">
        <name>Ca(2+)</name>
        <dbReference type="ChEBI" id="CHEBI:29108"/>
    </cofactor>
    <text evidence="12">Binds 1 Ca(2+) cation per subunit. Seen in 1 crystal structure, it is not clear if it is physiologically important.</text>
</comment>
<evidence type="ECO:0000256" key="4">
    <source>
        <dbReference type="ARBA" id="ARBA00022759"/>
    </source>
</evidence>
<evidence type="ECO:0000256" key="12">
    <source>
        <dbReference type="PIRSR" id="PIRSR004803-3"/>
    </source>
</evidence>
<dbReference type="RefSeq" id="WP_205832029.1">
    <property type="nucleotide sequence ID" value="NZ_JAAIIH010000002.1"/>
</dbReference>
<dbReference type="CDD" id="cd07714">
    <property type="entry name" value="RNaseJ_MBL-fold"/>
    <property type="match status" value="1"/>
</dbReference>
<dbReference type="GO" id="GO:0006364">
    <property type="term" value="P:rRNA processing"/>
    <property type="evidence" value="ECO:0007669"/>
    <property type="project" value="UniProtKB-UniRule"/>
</dbReference>
<comment type="function">
    <text evidence="9">An RNase that has 5'-3' exonuclease and possibly endonuclease activity. Involved in maturation of rRNA and in some organisms also mRNA maturation and/or decay.</text>
</comment>
<dbReference type="GO" id="GO:0005737">
    <property type="term" value="C:cytoplasm"/>
    <property type="evidence" value="ECO:0007669"/>
    <property type="project" value="UniProtKB-SubCell"/>
</dbReference>
<dbReference type="GO" id="GO:0004521">
    <property type="term" value="F:RNA endonuclease activity"/>
    <property type="evidence" value="ECO:0007669"/>
    <property type="project" value="UniProtKB-UniRule"/>
</dbReference>
<evidence type="ECO:0000256" key="11">
    <source>
        <dbReference type="PIRSR" id="PIRSR004803-2"/>
    </source>
</evidence>
<dbReference type="AlphaFoldDB" id="A0A7Y0F1A4"/>
<dbReference type="Gene3D" id="3.40.50.10710">
    <property type="entry name" value="Metallo-hydrolase/oxidoreductase"/>
    <property type="match status" value="1"/>
</dbReference>
<dbReference type="NCBIfam" id="TIGR00649">
    <property type="entry name" value="MG423"/>
    <property type="match status" value="1"/>
</dbReference>
<evidence type="ECO:0000256" key="9">
    <source>
        <dbReference type="HAMAP-Rule" id="MF_01491"/>
    </source>
</evidence>
<protein>
    <recommendedName>
        <fullName evidence="9">Ribonuclease J</fullName>
        <shortName evidence="9">RNase J</shortName>
        <ecNumber evidence="9">3.1.-.-</ecNumber>
    </recommendedName>
</protein>
<dbReference type="EC" id="3.1.-.-" evidence="9"/>